<sequence length="27" mass="2982">MTELSISTSNKLLSSTHIIKSKFQCQG</sequence>
<dbReference type="AlphaFoldDB" id="A0A0A8Z2T0"/>
<accession>A0A0A8Z2T0</accession>
<organism evidence="1">
    <name type="scientific">Arundo donax</name>
    <name type="common">Giant reed</name>
    <name type="synonym">Donax arundinaceus</name>
    <dbReference type="NCBI Taxonomy" id="35708"/>
    <lineage>
        <taxon>Eukaryota</taxon>
        <taxon>Viridiplantae</taxon>
        <taxon>Streptophyta</taxon>
        <taxon>Embryophyta</taxon>
        <taxon>Tracheophyta</taxon>
        <taxon>Spermatophyta</taxon>
        <taxon>Magnoliopsida</taxon>
        <taxon>Liliopsida</taxon>
        <taxon>Poales</taxon>
        <taxon>Poaceae</taxon>
        <taxon>PACMAD clade</taxon>
        <taxon>Arundinoideae</taxon>
        <taxon>Arundineae</taxon>
        <taxon>Arundo</taxon>
    </lineage>
</organism>
<name>A0A0A8Z2T0_ARUDO</name>
<dbReference type="EMBL" id="GBRH01268773">
    <property type="protein sequence ID" value="JAD29122.1"/>
    <property type="molecule type" value="Transcribed_RNA"/>
</dbReference>
<reference evidence="1" key="2">
    <citation type="journal article" date="2015" name="Data Brief">
        <title>Shoot transcriptome of the giant reed, Arundo donax.</title>
        <authorList>
            <person name="Barrero R.A."/>
            <person name="Guerrero F.D."/>
            <person name="Moolhuijzen P."/>
            <person name="Goolsby J.A."/>
            <person name="Tidwell J."/>
            <person name="Bellgard S.E."/>
            <person name="Bellgard M.I."/>
        </authorList>
    </citation>
    <scope>NUCLEOTIDE SEQUENCE</scope>
    <source>
        <tissue evidence="1">Shoot tissue taken approximately 20 cm above the soil surface</tissue>
    </source>
</reference>
<evidence type="ECO:0000313" key="1">
    <source>
        <dbReference type="EMBL" id="JAD29122.1"/>
    </source>
</evidence>
<proteinExistence type="predicted"/>
<reference evidence="1" key="1">
    <citation type="submission" date="2014-09" db="EMBL/GenBank/DDBJ databases">
        <authorList>
            <person name="Magalhaes I.L.F."/>
            <person name="Oliveira U."/>
            <person name="Santos F.R."/>
            <person name="Vidigal T.H.D.A."/>
            <person name="Brescovit A.D."/>
            <person name="Santos A.J."/>
        </authorList>
    </citation>
    <scope>NUCLEOTIDE SEQUENCE</scope>
    <source>
        <tissue evidence="1">Shoot tissue taken approximately 20 cm above the soil surface</tissue>
    </source>
</reference>
<protein>
    <submittedName>
        <fullName evidence="1">Uncharacterized protein</fullName>
    </submittedName>
</protein>